<evidence type="ECO:0000313" key="3">
    <source>
        <dbReference type="Proteomes" id="UP000621492"/>
    </source>
</evidence>
<dbReference type="Pfam" id="PF11299">
    <property type="entry name" value="DUF3100"/>
    <property type="match status" value="1"/>
</dbReference>
<feature type="transmembrane region" description="Helical" evidence="1">
    <location>
        <begin position="197"/>
        <end position="222"/>
    </location>
</feature>
<dbReference type="AlphaFoldDB" id="A0A9W5TWE3"/>
<name>A0A9W5TWE3_9BACI</name>
<feature type="transmembrane region" description="Helical" evidence="1">
    <location>
        <begin position="73"/>
        <end position="94"/>
    </location>
</feature>
<dbReference type="EMBL" id="BMJD01000009">
    <property type="protein sequence ID" value="GGB39091.1"/>
    <property type="molecule type" value="Genomic_DNA"/>
</dbReference>
<evidence type="ECO:0000313" key="2">
    <source>
        <dbReference type="EMBL" id="GGB39091.1"/>
    </source>
</evidence>
<proteinExistence type="predicted"/>
<keyword evidence="3" id="KW-1185">Reference proteome</keyword>
<accession>A0A9W5TWE3</accession>
<protein>
    <submittedName>
        <fullName evidence="2">Membrane protein</fullName>
    </submittedName>
</protein>
<dbReference type="RefSeq" id="WP_188724911.1">
    <property type="nucleotide sequence ID" value="NZ_BMJD01000009.1"/>
</dbReference>
<evidence type="ECO:0000256" key="1">
    <source>
        <dbReference type="SAM" id="Phobius"/>
    </source>
</evidence>
<comment type="caution">
    <text evidence="2">The sequence shown here is derived from an EMBL/GenBank/DDBJ whole genome shotgun (WGS) entry which is preliminary data.</text>
</comment>
<sequence length="290" mass="30761">MPIKSYRGIGDRFQSEYKIYLAVLVIVIIAELIGTKEFSIGPGAMIFFPMFYGLILGVLLVPQITGFFKIKEVKAASTLVLVAITPFMAKLGVMAGGNLPKLVEVGPALVLQEFGNLGTILIALPLAILLGLKREAIGATHSICRESNLGLVTHVYGPDSPETRGTLSIYVIGYIIGVIYFGFLASAAASMKIFHPLALAMASGAGSGSMMAASTGVLANIYPDMAEDILVLGAASDMLTGVTGLYVGLFIALPLATKLYEFLEPRMRKISLKSASTVPNAEEESKHENA</sequence>
<keyword evidence="1" id="KW-0812">Transmembrane</keyword>
<feature type="transmembrane region" description="Helical" evidence="1">
    <location>
        <begin position="167"/>
        <end position="191"/>
    </location>
</feature>
<feature type="transmembrane region" description="Helical" evidence="1">
    <location>
        <begin position="114"/>
        <end position="132"/>
    </location>
</feature>
<feature type="transmembrane region" description="Helical" evidence="1">
    <location>
        <begin position="40"/>
        <end position="61"/>
    </location>
</feature>
<dbReference type="InterPro" id="IPR021450">
    <property type="entry name" value="DUF3100"/>
</dbReference>
<reference evidence="2" key="2">
    <citation type="submission" date="2020-09" db="EMBL/GenBank/DDBJ databases">
        <authorList>
            <person name="Sun Q."/>
            <person name="Zhou Y."/>
        </authorList>
    </citation>
    <scope>NUCLEOTIDE SEQUENCE</scope>
    <source>
        <strain evidence="2">CGMCC 1.15454</strain>
    </source>
</reference>
<feature type="transmembrane region" description="Helical" evidence="1">
    <location>
        <begin position="229"/>
        <end position="253"/>
    </location>
</feature>
<keyword evidence="1" id="KW-0472">Membrane</keyword>
<organism evidence="2 3">
    <name type="scientific">Lentibacillus populi</name>
    <dbReference type="NCBI Taxonomy" id="1827502"/>
    <lineage>
        <taxon>Bacteria</taxon>
        <taxon>Bacillati</taxon>
        <taxon>Bacillota</taxon>
        <taxon>Bacilli</taxon>
        <taxon>Bacillales</taxon>
        <taxon>Bacillaceae</taxon>
        <taxon>Lentibacillus</taxon>
    </lineage>
</organism>
<reference evidence="2" key="1">
    <citation type="journal article" date="2014" name="Int. J. Syst. Evol. Microbiol.">
        <title>Complete genome sequence of Corynebacterium casei LMG S-19264T (=DSM 44701T), isolated from a smear-ripened cheese.</title>
        <authorList>
            <consortium name="US DOE Joint Genome Institute (JGI-PGF)"/>
            <person name="Walter F."/>
            <person name="Albersmeier A."/>
            <person name="Kalinowski J."/>
            <person name="Ruckert C."/>
        </authorList>
    </citation>
    <scope>NUCLEOTIDE SEQUENCE</scope>
    <source>
        <strain evidence="2">CGMCC 1.15454</strain>
    </source>
</reference>
<gene>
    <name evidence="2" type="ORF">GCM10011409_15790</name>
</gene>
<dbReference type="Proteomes" id="UP000621492">
    <property type="component" value="Unassembled WGS sequence"/>
</dbReference>
<keyword evidence="1" id="KW-1133">Transmembrane helix</keyword>
<feature type="transmembrane region" description="Helical" evidence="1">
    <location>
        <begin position="17"/>
        <end position="34"/>
    </location>
</feature>